<feature type="transmembrane region" description="Helical" evidence="1">
    <location>
        <begin position="44"/>
        <end position="62"/>
    </location>
</feature>
<dbReference type="AlphaFoldDB" id="A0A101SSU1"/>
<protein>
    <submittedName>
        <fullName evidence="2">Uncharacterized protein</fullName>
    </submittedName>
</protein>
<accession>A0A101SSU1</accession>
<evidence type="ECO:0000313" key="2">
    <source>
        <dbReference type="EMBL" id="KUN79294.1"/>
    </source>
</evidence>
<evidence type="ECO:0000256" key="1">
    <source>
        <dbReference type="SAM" id="Phobius"/>
    </source>
</evidence>
<name>A0A101SSU1_9ACTN</name>
<dbReference type="EMBL" id="LMWW01000049">
    <property type="protein sequence ID" value="KUN79294.1"/>
    <property type="molecule type" value="Genomic_DNA"/>
</dbReference>
<keyword evidence="1" id="KW-0472">Membrane</keyword>
<dbReference type="Proteomes" id="UP000052982">
    <property type="component" value="Unassembled WGS sequence"/>
</dbReference>
<sequence>MNGYRSLVSALRTPAALGYLFLVGALAAWVAVDTLFISHADASFAGMWLFFATAPTSLLFLVVPSQFALIGVPIGAVVQVALLGAAYQGLTRTRPVTAG</sequence>
<dbReference type="InterPro" id="IPR057702">
    <property type="entry name" value="DUF7942"/>
</dbReference>
<keyword evidence="1" id="KW-1133">Transmembrane helix</keyword>
<proteinExistence type="predicted"/>
<dbReference type="NCBIfam" id="NF046119">
    <property type="entry name" value="memb_SCO4225"/>
    <property type="match status" value="1"/>
</dbReference>
<feature type="transmembrane region" description="Helical" evidence="1">
    <location>
        <begin position="68"/>
        <end position="87"/>
    </location>
</feature>
<feature type="transmembrane region" description="Helical" evidence="1">
    <location>
        <begin position="16"/>
        <end position="37"/>
    </location>
</feature>
<dbReference type="Pfam" id="PF25637">
    <property type="entry name" value="DUF7942"/>
    <property type="match status" value="1"/>
</dbReference>
<keyword evidence="1" id="KW-0812">Transmembrane</keyword>
<keyword evidence="3" id="KW-1185">Reference proteome</keyword>
<reference evidence="2 3" key="1">
    <citation type="submission" date="2015-10" db="EMBL/GenBank/DDBJ databases">
        <title>Draft genome sequence of Streptomyces griseoruber DSM 40281, type strain for the species Streptomyces griseoruber.</title>
        <authorList>
            <person name="Ruckert C."/>
            <person name="Winkler A."/>
            <person name="Kalinowski J."/>
            <person name="Kampfer P."/>
            <person name="Glaeser S."/>
        </authorList>
    </citation>
    <scope>NUCLEOTIDE SEQUENCE [LARGE SCALE GENOMIC DNA]</scope>
    <source>
        <strain evidence="2 3">DSM 40281</strain>
    </source>
</reference>
<gene>
    <name evidence="2" type="ORF">AQJ64_29440</name>
</gene>
<dbReference type="OrthoDB" id="4242675at2"/>
<organism evidence="2 3">
    <name type="scientific">Streptomyces griseoruber</name>
    <dbReference type="NCBI Taxonomy" id="1943"/>
    <lineage>
        <taxon>Bacteria</taxon>
        <taxon>Bacillati</taxon>
        <taxon>Actinomycetota</taxon>
        <taxon>Actinomycetes</taxon>
        <taxon>Kitasatosporales</taxon>
        <taxon>Streptomycetaceae</taxon>
        <taxon>Streptomyces</taxon>
    </lineage>
</organism>
<evidence type="ECO:0000313" key="3">
    <source>
        <dbReference type="Proteomes" id="UP000052982"/>
    </source>
</evidence>
<comment type="caution">
    <text evidence="2">The sequence shown here is derived from an EMBL/GenBank/DDBJ whole genome shotgun (WGS) entry which is preliminary data.</text>
</comment>